<evidence type="ECO:0000313" key="9">
    <source>
        <dbReference type="Proteomes" id="UP000618445"/>
    </source>
</evidence>
<comment type="similarity">
    <text evidence="1 6">Belongs to the peptidase S1B family.</text>
</comment>
<dbReference type="EC" id="3.4.21.-" evidence="6"/>
<dbReference type="PANTHER" id="PTHR14389:SF3">
    <property type="entry name" value="PROTEIN FAM111A-LIKE"/>
    <property type="match status" value="1"/>
</dbReference>
<name>A0ABR8CIQ3_9CYAN</name>
<keyword evidence="9" id="KW-1185">Reference proteome</keyword>
<dbReference type="InterPro" id="IPR045430">
    <property type="entry name" value="EAD1"/>
</dbReference>
<evidence type="ECO:0000256" key="6">
    <source>
        <dbReference type="RuleBase" id="RU004296"/>
    </source>
</evidence>
<protein>
    <recommendedName>
        <fullName evidence="6">Serine protease</fullName>
        <ecNumber evidence="6">3.4.21.-</ecNumber>
    </recommendedName>
</protein>
<evidence type="ECO:0000256" key="4">
    <source>
        <dbReference type="ARBA" id="ARBA00022801"/>
    </source>
</evidence>
<comment type="caution">
    <text evidence="8">The sequence shown here is derived from an EMBL/GenBank/DDBJ whole genome shotgun (WGS) entry which is preliminary data.</text>
</comment>
<dbReference type="Pfam" id="PF19955">
    <property type="entry name" value="EAD1"/>
    <property type="match status" value="1"/>
</dbReference>
<dbReference type="PANTHER" id="PTHR14389">
    <property type="entry name" value="SI:CH1073-475A24.1"/>
    <property type="match status" value="1"/>
</dbReference>
<evidence type="ECO:0000256" key="2">
    <source>
        <dbReference type="ARBA" id="ARBA00022670"/>
    </source>
</evidence>
<evidence type="ECO:0000256" key="3">
    <source>
        <dbReference type="ARBA" id="ARBA00022729"/>
    </source>
</evidence>
<accession>A0ABR8CIQ3</accession>
<sequence length="333" mass="36794">MELSGDQFKKLRIALQSAYPKKAKLEILLREEMNVRLDDVVGGSNLTETVAELVSWAESKGKIPDLVSAAIKGNSGNPSLLNFVASFGMIPVESKSNPVIPSRLNFEWLGPTEDLELQSFWRSKPEIWDMAFLKYGVDRAASVCRIEIENRKAIGTGVLVKQDLLLTNYHVYEDAGLNASRLRLVFGALTGIEKHEQIFQLADDPIVGFSYTDELDYVLLRVESRILQATTIRPVSYDTDSPPKGGSIHIVQHPDGESMKVAFGTNGVTGVYKEKGLIQYISKTSNGSSGSPCFNDQWQLVALHHAERATTFGIVCEGILFSKIYPQIASKLV</sequence>
<dbReference type="EMBL" id="JACJQY010000052">
    <property type="protein sequence ID" value="MBD2319469.1"/>
    <property type="molecule type" value="Genomic_DNA"/>
</dbReference>
<dbReference type="InterPro" id="IPR043504">
    <property type="entry name" value="Peptidase_S1_PA_chymotrypsin"/>
</dbReference>
<dbReference type="PRINTS" id="PR00839">
    <property type="entry name" value="V8PROTEASE"/>
</dbReference>
<dbReference type="Pfam" id="PF13365">
    <property type="entry name" value="Trypsin_2"/>
    <property type="match status" value="1"/>
</dbReference>
<keyword evidence="4 6" id="KW-0378">Hydrolase</keyword>
<organism evidence="8 9">
    <name type="scientific">Phormidium tenue FACHB-1050</name>
    <dbReference type="NCBI Taxonomy" id="2692857"/>
    <lineage>
        <taxon>Bacteria</taxon>
        <taxon>Bacillati</taxon>
        <taxon>Cyanobacteriota</taxon>
        <taxon>Cyanophyceae</taxon>
        <taxon>Oscillatoriophycideae</taxon>
        <taxon>Oscillatoriales</taxon>
        <taxon>Oscillatoriaceae</taxon>
        <taxon>Phormidium</taxon>
    </lineage>
</organism>
<evidence type="ECO:0000313" key="8">
    <source>
        <dbReference type="EMBL" id="MBD2319469.1"/>
    </source>
</evidence>
<dbReference type="InterPro" id="IPR008256">
    <property type="entry name" value="Peptidase_S1B"/>
</dbReference>
<dbReference type="RefSeq" id="WP_190581507.1">
    <property type="nucleotide sequence ID" value="NZ_CAWPQU010000048.1"/>
</dbReference>
<dbReference type="Proteomes" id="UP000618445">
    <property type="component" value="Unassembled WGS sequence"/>
</dbReference>
<dbReference type="InterPro" id="IPR009003">
    <property type="entry name" value="Peptidase_S1_PA"/>
</dbReference>
<reference evidence="8 9" key="1">
    <citation type="journal article" date="2020" name="ISME J.">
        <title>Comparative genomics reveals insights into cyanobacterial evolution and habitat adaptation.</title>
        <authorList>
            <person name="Chen M.Y."/>
            <person name="Teng W.K."/>
            <person name="Zhao L."/>
            <person name="Hu C.X."/>
            <person name="Zhou Y.K."/>
            <person name="Han B.P."/>
            <person name="Song L.R."/>
            <person name="Shu W.S."/>
        </authorList>
    </citation>
    <scope>NUCLEOTIDE SEQUENCE [LARGE SCALE GENOMIC DNA]</scope>
    <source>
        <strain evidence="8 9">FACHB-1050</strain>
    </source>
</reference>
<keyword evidence="2 6" id="KW-0645">Protease</keyword>
<keyword evidence="5 6" id="KW-0720">Serine protease</keyword>
<evidence type="ECO:0000256" key="5">
    <source>
        <dbReference type="ARBA" id="ARBA00022825"/>
    </source>
</evidence>
<feature type="domain" description="Effector-associated" evidence="7">
    <location>
        <begin position="1"/>
        <end position="86"/>
    </location>
</feature>
<evidence type="ECO:0000256" key="1">
    <source>
        <dbReference type="ARBA" id="ARBA00008764"/>
    </source>
</evidence>
<evidence type="ECO:0000259" key="7">
    <source>
        <dbReference type="Pfam" id="PF19955"/>
    </source>
</evidence>
<gene>
    <name evidence="8" type="ORF">H6G05_21845</name>
</gene>
<dbReference type="Gene3D" id="2.40.10.10">
    <property type="entry name" value="Trypsin-like serine proteases"/>
    <property type="match status" value="2"/>
</dbReference>
<proteinExistence type="inferred from homology"/>
<dbReference type="SUPFAM" id="SSF50494">
    <property type="entry name" value="Trypsin-like serine proteases"/>
    <property type="match status" value="1"/>
</dbReference>
<keyword evidence="3" id="KW-0732">Signal</keyword>